<dbReference type="PANTHER" id="PTHR12778:SF10">
    <property type="entry name" value="MAJOR FACILITATOR SUPERFAMILY DOMAIN-CONTAINING PROTEIN 3"/>
    <property type="match status" value="1"/>
</dbReference>
<dbReference type="GO" id="GO:0016020">
    <property type="term" value="C:membrane"/>
    <property type="evidence" value="ECO:0007669"/>
    <property type="project" value="UniProtKB-SubCell"/>
</dbReference>
<sequence length="405" mass="43179">MALSASRRIHVLLLGQYTSLGLLGGFSLQLLPAYLRREGVGLDSIGLVALVFLPHALKLLWAPQVDRWCREQRRTCLLLCYGSLLACIFALASIDPVQQLPLALGLLGLAALCAASGDIASDGLAVVALPEQAYPTLNRLQIGGSYLGYLLAGLLAAPLLDRHGWHAGTLVLGALLALCLLPLLSLPLPRVDTGSALARPSLRHAWRSVMRRRAGLVLLAQCGPRLMLGMASAYWIDRGLSLTQAGALEAWCIGMGLLGSLAAPALLQRFGNRHSWCAGLLVLLGVSLWLLAGERWEQIGAAQLVVAFSLANLATGLIFVALYSRMMQWADPGQPGTDVTLLQCTDAWIGLLAGLGGAWLAHWVGFDGRFLITAALLLAGLIGIHRLLDEQPRPTTHSTQETLGS</sequence>
<evidence type="ECO:0000313" key="7">
    <source>
        <dbReference type="EMBL" id="KIP89678.1"/>
    </source>
</evidence>
<dbReference type="InterPro" id="IPR011701">
    <property type="entry name" value="MFS"/>
</dbReference>
<feature type="transmembrane region" description="Helical" evidence="6">
    <location>
        <begin position="304"/>
        <end position="324"/>
    </location>
</feature>
<feature type="transmembrane region" description="Helical" evidence="6">
    <location>
        <begin position="165"/>
        <end position="184"/>
    </location>
</feature>
<feature type="transmembrane region" description="Helical" evidence="6">
    <location>
        <begin position="100"/>
        <end position="128"/>
    </location>
</feature>
<feature type="transmembrane region" description="Helical" evidence="6">
    <location>
        <begin position="140"/>
        <end position="159"/>
    </location>
</feature>
<evidence type="ECO:0000256" key="1">
    <source>
        <dbReference type="ARBA" id="ARBA00004141"/>
    </source>
</evidence>
<dbReference type="RefSeq" id="WP_042556360.1">
    <property type="nucleotide sequence ID" value="NZ_JXQW01000108.1"/>
</dbReference>
<dbReference type="InterPro" id="IPR036259">
    <property type="entry name" value="MFS_trans_sf"/>
</dbReference>
<comment type="subcellular location">
    <subcellularLocation>
        <location evidence="1">Membrane</location>
        <topology evidence="1">Multi-pass membrane protein</topology>
    </subcellularLocation>
</comment>
<feature type="transmembrane region" description="Helical" evidence="6">
    <location>
        <begin position="44"/>
        <end position="63"/>
    </location>
</feature>
<dbReference type="SUPFAM" id="SSF103473">
    <property type="entry name" value="MFS general substrate transporter"/>
    <property type="match status" value="1"/>
</dbReference>
<keyword evidence="4 6" id="KW-1133">Transmembrane helix</keyword>
<dbReference type="AlphaFoldDB" id="A0A0D0J356"/>
<organism evidence="7 8">
    <name type="scientific">Pseudomonas fulva</name>
    <dbReference type="NCBI Taxonomy" id="47880"/>
    <lineage>
        <taxon>Bacteria</taxon>
        <taxon>Pseudomonadati</taxon>
        <taxon>Pseudomonadota</taxon>
        <taxon>Gammaproteobacteria</taxon>
        <taxon>Pseudomonadales</taxon>
        <taxon>Pseudomonadaceae</taxon>
        <taxon>Pseudomonas</taxon>
    </lineage>
</organism>
<reference evidence="7 8" key="1">
    <citation type="submission" date="2014-12" db="EMBL/GenBank/DDBJ databases">
        <title>16Stimator: statistical estimation of ribosomal gene copy numbers from draft genome assemblies.</title>
        <authorList>
            <person name="Perisin M.A."/>
            <person name="Vetter M."/>
            <person name="Gilbert J.A."/>
            <person name="Bergelson J."/>
        </authorList>
    </citation>
    <scope>NUCLEOTIDE SEQUENCE [LARGE SCALE GENOMIC DNA]</scope>
    <source>
        <strain evidence="7 8">MEJ086</strain>
    </source>
</reference>
<feature type="transmembrane region" description="Helical" evidence="6">
    <location>
        <begin position="345"/>
        <end position="364"/>
    </location>
</feature>
<dbReference type="EMBL" id="JXQW01000108">
    <property type="protein sequence ID" value="KIP89678.1"/>
    <property type="molecule type" value="Genomic_DNA"/>
</dbReference>
<accession>A0A0D0J356</accession>
<keyword evidence="5 6" id="KW-0472">Membrane</keyword>
<feature type="transmembrane region" description="Helical" evidence="6">
    <location>
        <begin position="248"/>
        <end position="267"/>
    </location>
</feature>
<feature type="transmembrane region" description="Helical" evidence="6">
    <location>
        <begin position="370"/>
        <end position="388"/>
    </location>
</feature>
<dbReference type="Proteomes" id="UP000032068">
    <property type="component" value="Unassembled WGS sequence"/>
</dbReference>
<evidence type="ECO:0000256" key="3">
    <source>
        <dbReference type="ARBA" id="ARBA00022692"/>
    </source>
</evidence>
<dbReference type="InterPro" id="IPR004752">
    <property type="entry name" value="AmpG_permease/AT-1"/>
</dbReference>
<keyword evidence="3 6" id="KW-0812">Transmembrane</keyword>
<protein>
    <recommendedName>
        <fullName evidence="9">MFS transporter</fullName>
    </recommendedName>
</protein>
<gene>
    <name evidence="7" type="ORF">RU08_23790</name>
</gene>
<feature type="transmembrane region" description="Helical" evidence="6">
    <location>
        <begin position="75"/>
        <end position="94"/>
    </location>
</feature>
<evidence type="ECO:0000313" key="8">
    <source>
        <dbReference type="Proteomes" id="UP000032068"/>
    </source>
</evidence>
<feature type="transmembrane region" description="Helical" evidence="6">
    <location>
        <begin position="274"/>
        <end position="292"/>
    </location>
</feature>
<dbReference type="OrthoDB" id="9787815at2"/>
<dbReference type="PANTHER" id="PTHR12778">
    <property type="entry name" value="SOLUTE CARRIER FAMILY 33 ACETYL-COA TRANSPORTER -RELATED"/>
    <property type="match status" value="1"/>
</dbReference>
<evidence type="ECO:0000256" key="6">
    <source>
        <dbReference type="SAM" id="Phobius"/>
    </source>
</evidence>
<dbReference type="Pfam" id="PF07690">
    <property type="entry name" value="MFS_1"/>
    <property type="match status" value="2"/>
</dbReference>
<evidence type="ECO:0008006" key="9">
    <source>
        <dbReference type="Google" id="ProtNLM"/>
    </source>
</evidence>
<proteinExistence type="predicted"/>
<comment type="caution">
    <text evidence="7">The sequence shown here is derived from an EMBL/GenBank/DDBJ whole genome shotgun (WGS) entry which is preliminary data.</text>
</comment>
<keyword evidence="2" id="KW-0813">Transport</keyword>
<evidence type="ECO:0000256" key="2">
    <source>
        <dbReference type="ARBA" id="ARBA00022448"/>
    </source>
</evidence>
<evidence type="ECO:0000256" key="5">
    <source>
        <dbReference type="ARBA" id="ARBA00023136"/>
    </source>
</evidence>
<dbReference type="Gene3D" id="1.20.1250.20">
    <property type="entry name" value="MFS general substrate transporter like domains"/>
    <property type="match status" value="2"/>
</dbReference>
<name>A0A0D0J356_9PSED</name>
<feature type="transmembrane region" description="Helical" evidence="6">
    <location>
        <begin position="12"/>
        <end position="32"/>
    </location>
</feature>
<evidence type="ECO:0000256" key="4">
    <source>
        <dbReference type="ARBA" id="ARBA00022989"/>
    </source>
</evidence>
<feature type="transmembrane region" description="Helical" evidence="6">
    <location>
        <begin position="216"/>
        <end position="236"/>
    </location>
</feature>
<dbReference type="GO" id="GO:0022857">
    <property type="term" value="F:transmembrane transporter activity"/>
    <property type="evidence" value="ECO:0007669"/>
    <property type="project" value="InterPro"/>
</dbReference>